<name>A0A200Q3H7_MACCD</name>
<keyword evidence="3 6" id="KW-0378">Hydrolase</keyword>
<evidence type="ECO:0000313" key="7">
    <source>
        <dbReference type="Proteomes" id="UP000195402"/>
    </source>
</evidence>
<evidence type="ECO:0000256" key="1">
    <source>
        <dbReference type="ARBA" id="ARBA00013260"/>
    </source>
</evidence>
<dbReference type="STRING" id="56857.A0A200Q3H7"/>
<dbReference type="Pfam" id="PF01195">
    <property type="entry name" value="Pept_tRNA_hydro"/>
    <property type="match status" value="1"/>
</dbReference>
<accession>A0A200Q3H7</accession>
<evidence type="ECO:0000256" key="3">
    <source>
        <dbReference type="ARBA" id="ARBA00022801"/>
    </source>
</evidence>
<reference evidence="6 7" key="1">
    <citation type="journal article" date="2017" name="Mol. Plant">
        <title>The Genome of Medicinal Plant Macleaya cordata Provides New Insights into Benzylisoquinoline Alkaloids Metabolism.</title>
        <authorList>
            <person name="Liu X."/>
            <person name="Liu Y."/>
            <person name="Huang P."/>
            <person name="Ma Y."/>
            <person name="Qing Z."/>
            <person name="Tang Q."/>
            <person name="Cao H."/>
            <person name="Cheng P."/>
            <person name="Zheng Y."/>
            <person name="Yuan Z."/>
            <person name="Zhou Y."/>
            <person name="Liu J."/>
            <person name="Tang Z."/>
            <person name="Zhuo Y."/>
            <person name="Zhang Y."/>
            <person name="Yu L."/>
            <person name="Huang J."/>
            <person name="Yang P."/>
            <person name="Peng Q."/>
            <person name="Zhang J."/>
            <person name="Jiang W."/>
            <person name="Zhang Z."/>
            <person name="Lin K."/>
            <person name="Ro D.K."/>
            <person name="Chen X."/>
            <person name="Xiong X."/>
            <person name="Shang Y."/>
            <person name="Huang S."/>
            <person name="Zeng J."/>
        </authorList>
    </citation>
    <scope>NUCLEOTIDE SEQUENCE [LARGE SCALE GENOMIC DNA]</scope>
    <source>
        <strain evidence="7">cv. BLH2017</strain>
        <tissue evidence="6">Root</tissue>
    </source>
</reference>
<dbReference type="InterPro" id="IPR036416">
    <property type="entry name" value="Pept_tRNA_hydro_sf"/>
</dbReference>
<keyword evidence="2" id="KW-0820">tRNA-binding</keyword>
<keyword evidence="4" id="KW-0694">RNA-binding</keyword>
<comment type="similarity">
    <text evidence="5">Belongs to the PTH family.</text>
</comment>
<dbReference type="PANTHER" id="PTHR17224:SF1">
    <property type="entry name" value="PEPTIDYL-TRNA HYDROLASE"/>
    <property type="match status" value="1"/>
</dbReference>
<dbReference type="SUPFAM" id="SSF53178">
    <property type="entry name" value="Peptidyl-tRNA hydrolase-like"/>
    <property type="match status" value="1"/>
</dbReference>
<evidence type="ECO:0000256" key="2">
    <source>
        <dbReference type="ARBA" id="ARBA00022555"/>
    </source>
</evidence>
<dbReference type="AlphaFoldDB" id="A0A200Q3H7"/>
<dbReference type="EMBL" id="MVGT01003194">
    <property type="protein sequence ID" value="OVA05020.1"/>
    <property type="molecule type" value="Genomic_DNA"/>
</dbReference>
<dbReference type="InterPro" id="IPR001328">
    <property type="entry name" value="Pept_tRNA_hydro"/>
</dbReference>
<dbReference type="GO" id="GO:0004045">
    <property type="term" value="F:peptidyl-tRNA hydrolase activity"/>
    <property type="evidence" value="ECO:0007669"/>
    <property type="project" value="UniProtKB-EC"/>
</dbReference>
<organism evidence="6 7">
    <name type="scientific">Macleaya cordata</name>
    <name type="common">Five-seeded plume-poppy</name>
    <name type="synonym">Bocconia cordata</name>
    <dbReference type="NCBI Taxonomy" id="56857"/>
    <lineage>
        <taxon>Eukaryota</taxon>
        <taxon>Viridiplantae</taxon>
        <taxon>Streptophyta</taxon>
        <taxon>Embryophyta</taxon>
        <taxon>Tracheophyta</taxon>
        <taxon>Spermatophyta</taxon>
        <taxon>Magnoliopsida</taxon>
        <taxon>Ranunculales</taxon>
        <taxon>Papaveraceae</taxon>
        <taxon>Papaveroideae</taxon>
        <taxon>Macleaya</taxon>
    </lineage>
</organism>
<keyword evidence="7" id="KW-1185">Reference proteome</keyword>
<evidence type="ECO:0000256" key="5">
    <source>
        <dbReference type="ARBA" id="ARBA00038063"/>
    </source>
</evidence>
<dbReference type="PROSITE" id="PS01196">
    <property type="entry name" value="PEPT_TRNA_HYDROL_2"/>
    <property type="match status" value="1"/>
</dbReference>
<dbReference type="NCBIfam" id="TIGR00447">
    <property type="entry name" value="pth"/>
    <property type="match status" value="1"/>
</dbReference>
<gene>
    <name evidence="6" type="ORF">BVC80_1211g92</name>
</gene>
<dbReference type="EC" id="3.1.1.29" evidence="1"/>
<dbReference type="PANTHER" id="PTHR17224">
    <property type="entry name" value="PEPTIDYL-TRNA HYDROLASE"/>
    <property type="match status" value="1"/>
</dbReference>
<comment type="caution">
    <text evidence="6">The sequence shown here is derived from an EMBL/GenBank/DDBJ whole genome shotgun (WGS) entry which is preliminary data.</text>
</comment>
<dbReference type="Proteomes" id="UP000195402">
    <property type="component" value="Unassembled WGS sequence"/>
</dbReference>
<dbReference type="InterPro" id="IPR018171">
    <property type="entry name" value="Pept_tRNA_hydro_CS"/>
</dbReference>
<evidence type="ECO:0000313" key="6">
    <source>
        <dbReference type="EMBL" id="OVA05020.1"/>
    </source>
</evidence>
<dbReference type="OrthoDB" id="1711136at2759"/>
<dbReference type="Gene3D" id="3.40.50.1470">
    <property type="entry name" value="Peptidyl-tRNA hydrolase"/>
    <property type="match status" value="1"/>
</dbReference>
<dbReference type="GO" id="GO:0000049">
    <property type="term" value="F:tRNA binding"/>
    <property type="evidence" value="ECO:0007669"/>
    <property type="project" value="UniProtKB-KW"/>
</dbReference>
<evidence type="ECO:0000256" key="4">
    <source>
        <dbReference type="ARBA" id="ARBA00022884"/>
    </source>
</evidence>
<dbReference type="InParanoid" id="A0A200Q3H7"/>
<sequence>MLDAFAEDERISMSSVSFKALFGKVMLAKPQTTMNASGESVDSIVSYYKIPLEQVVVIYDDYDLPLATLRVKQKGGHGGHNGMRSIIDHFKGFCNFPRLRIGIGSPPGDMLIGDFVLGRFDRKEREELDLSFQDGVEALRILVLMGFDRSAHFTNTSKSRKWQRWVHLTKLHTLIANTKSRAGQSSVISLVVGVFRAGKLFREYH</sequence>
<proteinExistence type="inferred from homology"/>
<protein>
    <recommendedName>
        <fullName evidence="1">peptidyl-tRNA hydrolase</fullName>
        <ecNumber evidence="1">3.1.1.29</ecNumber>
    </recommendedName>
</protein>